<dbReference type="InterPro" id="IPR002035">
    <property type="entry name" value="VWF_A"/>
</dbReference>
<dbReference type="SMART" id="SM00327">
    <property type="entry name" value="VWA"/>
    <property type="match status" value="1"/>
</dbReference>
<evidence type="ECO:0000259" key="1">
    <source>
        <dbReference type="PROSITE" id="PS50234"/>
    </source>
</evidence>
<dbReference type="Gene3D" id="3.40.50.410">
    <property type="entry name" value="von Willebrand factor, type A domain"/>
    <property type="match status" value="1"/>
</dbReference>
<evidence type="ECO:0000313" key="3">
    <source>
        <dbReference type="Proteomes" id="UP000586827"/>
    </source>
</evidence>
<dbReference type="PROSITE" id="PS50234">
    <property type="entry name" value="VWFA"/>
    <property type="match status" value="1"/>
</dbReference>
<dbReference type="EMBL" id="JABELX010000004">
    <property type="protein sequence ID" value="NNH70833.1"/>
    <property type="molecule type" value="Genomic_DNA"/>
</dbReference>
<name>A0A849BW59_9NOCA</name>
<dbReference type="SUPFAM" id="SSF53300">
    <property type="entry name" value="vWA-like"/>
    <property type="match status" value="1"/>
</dbReference>
<gene>
    <name evidence="2" type="ORF">HLB23_13320</name>
</gene>
<dbReference type="Pfam" id="PF13531">
    <property type="entry name" value="SBP_bac_11"/>
    <property type="match status" value="1"/>
</dbReference>
<dbReference type="InterPro" id="IPR036465">
    <property type="entry name" value="vWFA_dom_sf"/>
</dbReference>
<dbReference type="AlphaFoldDB" id="A0A849BW59"/>
<reference evidence="2 3" key="1">
    <citation type="submission" date="2020-05" db="EMBL/GenBank/DDBJ databases">
        <title>MicrobeNet Type strains.</title>
        <authorList>
            <person name="Nicholson A.C."/>
        </authorList>
    </citation>
    <scope>NUCLEOTIDE SEQUENCE [LARGE SCALE GENOMIC DNA]</scope>
    <source>
        <strain evidence="2 3">JCM 3224</strain>
    </source>
</reference>
<dbReference type="Pfam" id="PF00092">
    <property type="entry name" value="VWA"/>
    <property type="match status" value="1"/>
</dbReference>
<proteinExistence type="predicted"/>
<accession>A0A849BW59</accession>
<protein>
    <submittedName>
        <fullName evidence="2">VWA domain-containing protein</fullName>
    </submittedName>
</protein>
<keyword evidence="3" id="KW-1185">Reference proteome</keyword>
<dbReference type="Proteomes" id="UP000586827">
    <property type="component" value="Unassembled WGS sequence"/>
</dbReference>
<dbReference type="SUPFAM" id="SSF53850">
    <property type="entry name" value="Periplasmic binding protein-like II"/>
    <property type="match status" value="1"/>
</dbReference>
<comment type="caution">
    <text evidence="2">The sequence shown here is derived from an EMBL/GenBank/DDBJ whole genome shotgun (WGS) entry which is preliminary data.</text>
</comment>
<feature type="domain" description="VWFA" evidence="1">
    <location>
        <begin position="346"/>
        <end position="539"/>
    </location>
</feature>
<sequence length="539" mass="55114">MVAVLLLAVAVVGWSWLQERAKERDAAAAASCAEGTATLNVTVDPDIVTPVRAAADRYNATNPRIRDHCAQVVVNPQPSAAMVAAFTSNEPWNTALGPQPALWIPNSARAVELMRVPGLIEGTPVPVAVSAIALGAPDELRRALEAAQVTWSDLPRLQQGSLAEIGLGGWGGLRLAMPSGDDTLALALAVGSGVSGSDPLTDEAAGSGQVVSAISRLAAGAPPASDPAAALTEAATATDLPNAPIHAVTATEQQIRAAEGGLTVFRPVGNAPVADYPAALLNGSWVDQTQGLGAGLFADFLRAPEQAKLFTDNGFGAAPPTGPKVPAKQVLQQVQQVLANPVLGVRATALVDVSSSMGTTDGTLTRLANTLGALQSTMNVMPPDFGLGVWTFSKDLVGTDPYQVVSATGPLTDAHRAEIAQALSAVTVTSSQTDRAYPSLSAAYQAAVAGYVSGQTNSVLLITDGPTDDSPITGDQLLAEIADATDPARPVRVDVIVVGSQGPQTLQTLAEQTGGTYTRVPTTNELAFGSAMNQALTTP</sequence>
<organism evidence="2 3">
    <name type="scientific">Nocardia uniformis</name>
    <dbReference type="NCBI Taxonomy" id="53432"/>
    <lineage>
        <taxon>Bacteria</taxon>
        <taxon>Bacillati</taxon>
        <taxon>Actinomycetota</taxon>
        <taxon>Actinomycetes</taxon>
        <taxon>Mycobacteriales</taxon>
        <taxon>Nocardiaceae</taxon>
        <taxon>Nocardia</taxon>
    </lineage>
</organism>
<evidence type="ECO:0000313" key="2">
    <source>
        <dbReference type="EMBL" id="NNH70833.1"/>
    </source>
</evidence>